<dbReference type="RefSeq" id="WP_260348994.1">
    <property type="nucleotide sequence ID" value="NZ_NTHN02000020.1"/>
</dbReference>
<name>A0ABT2KL12_9RHOB</name>
<evidence type="ECO:0000256" key="3">
    <source>
        <dbReference type="SAM" id="Phobius"/>
    </source>
</evidence>
<feature type="transmembrane region" description="Helical" evidence="3">
    <location>
        <begin position="306"/>
        <end position="328"/>
    </location>
</feature>
<organism evidence="4 5">
    <name type="scientific">Alloyangia mangrovi</name>
    <dbReference type="NCBI Taxonomy" id="1779329"/>
    <lineage>
        <taxon>Bacteria</taxon>
        <taxon>Pseudomonadati</taxon>
        <taxon>Pseudomonadota</taxon>
        <taxon>Alphaproteobacteria</taxon>
        <taxon>Rhodobacterales</taxon>
        <taxon>Roseobacteraceae</taxon>
        <taxon>Alloyangia</taxon>
    </lineage>
</organism>
<dbReference type="InterPro" id="IPR005702">
    <property type="entry name" value="Wzc-like_C"/>
</dbReference>
<comment type="caution">
    <text evidence="4">The sequence shown here is derived from an EMBL/GenBank/DDBJ whole genome shotgun (WGS) entry which is preliminary data.</text>
</comment>
<feature type="transmembrane region" description="Helical" evidence="3">
    <location>
        <begin position="27"/>
        <end position="47"/>
    </location>
</feature>
<dbReference type="InterPro" id="IPR050445">
    <property type="entry name" value="Bact_polysacc_biosynth/exp"/>
</dbReference>
<keyword evidence="5" id="KW-1185">Reference proteome</keyword>
<evidence type="ECO:0000256" key="2">
    <source>
        <dbReference type="ARBA" id="ARBA00022840"/>
    </source>
</evidence>
<reference evidence="5" key="1">
    <citation type="submission" date="2023-07" db="EMBL/GenBank/DDBJ databases">
        <title>Yangia mangrovi SAOS 153D genome.</title>
        <authorList>
            <person name="Verma A."/>
            <person name="Pal Y."/>
            <person name="Sundharam S."/>
            <person name="Bisht B."/>
            <person name="Srinivasan K."/>
        </authorList>
    </citation>
    <scope>NUCLEOTIDE SEQUENCE [LARGE SCALE GENOMIC DNA]</scope>
    <source>
        <strain evidence="5">SAOS 153D</strain>
    </source>
</reference>
<evidence type="ECO:0000313" key="5">
    <source>
        <dbReference type="Proteomes" id="UP000217448"/>
    </source>
</evidence>
<dbReference type="Gene3D" id="3.40.50.300">
    <property type="entry name" value="P-loop containing nucleotide triphosphate hydrolases"/>
    <property type="match status" value="1"/>
</dbReference>
<keyword evidence="2" id="KW-0067">ATP-binding</keyword>
<proteinExistence type="predicted"/>
<accession>A0ABT2KL12</accession>
<keyword evidence="3" id="KW-0812">Transmembrane</keyword>
<keyword evidence="3" id="KW-0472">Membrane</keyword>
<evidence type="ECO:0000313" key="4">
    <source>
        <dbReference type="EMBL" id="MCT4371039.1"/>
    </source>
</evidence>
<dbReference type="PANTHER" id="PTHR32309">
    <property type="entry name" value="TYROSINE-PROTEIN KINASE"/>
    <property type="match status" value="1"/>
</dbReference>
<dbReference type="PANTHER" id="PTHR32309:SF13">
    <property type="entry name" value="FERRIC ENTEROBACTIN TRANSPORT PROTEIN FEPE"/>
    <property type="match status" value="1"/>
</dbReference>
<evidence type="ECO:0000256" key="1">
    <source>
        <dbReference type="ARBA" id="ARBA00022741"/>
    </source>
</evidence>
<keyword evidence="3" id="KW-1133">Transmembrane helix</keyword>
<dbReference type="InterPro" id="IPR027417">
    <property type="entry name" value="P-loop_NTPase"/>
</dbReference>
<protein>
    <submittedName>
        <fullName evidence="4">Uncharacterized protein</fullName>
    </submittedName>
</protein>
<gene>
    <name evidence="4" type="ORF">CLG85_012210</name>
</gene>
<dbReference type="CDD" id="cd05387">
    <property type="entry name" value="BY-kinase"/>
    <property type="match status" value="1"/>
</dbReference>
<dbReference type="Proteomes" id="UP000217448">
    <property type="component" value="Unassembled WGS sequence"/>
</dbReference>
<sequence>MTDRGKIDTGLTLSALDILQAVKKKSLVSLFAGLVVGGVAYLVLLPMPPIYSATSIVWFDEREERLLTSDSAFSALADDTKVTWVNEVAPIVKEAAIIQSVPVLTRVVNDLDLVQQPETLRSNRVLLKETLKDRIKAVLPAALFAGNDEDIPVTPSGGTAADTPLEVIQQLAAVIKTNTNELTQLISITVSSPDPQAAARIANHLPEAFLLEHNGRVNAASAEMVGWLEAQLQGIRTRIQSEETDLSSNAVALRQMTHDADVGLYRDLLKRRNEVQQLQNIQSHPIRVVSRATVPTEPAAAGPVRFALAALVATFIAASLVFALRELLNKKLRYPRQFDELGLHVLAAAPDRGRSRPLFDESIRRLLSLVVVDLRRGPVAIGFTSGAAQEGKTLVAREFARAAARSGLRTVLIEADLRHPQSRATAAPEQPGLADLLASGRGPDAYFVEERGEGAQPLYILPSVEASRSPTEMLASLHMTQLLTRLRETFDLVVCDMPPVCMTADAEALAPQLDGTVLVVRHGHAGLARTKSAVALLERGGDHLIGAFVNDCPPQFLSELYGRGPLDYGVTPGRDAAPAEGGAAQEGRRVNAGSKIKLLPLNRDMRSDVG</sequence>
<dbReference type="EMBL" id="NTHN02000020">
    <property type="protein sequence ID" value="MCT4371039.1"/>
    <property type="molecule type" value="Genomic_DNA"/>
</dbReference>
<keyword evidence="1" id="KW-0547">Nucleotide-binding</keyword>
<dbReference type="SUPFAM" id="SSF52540">
    <property type="entry name" value="P-loop containing nucleoside triphosphate hydrolases"/>
    <property type="match status" value="1"/>
</dbReference>